<dbReference type="Gene3D" id="3.90.79.10">
    <property type="entry name" value="Nucleoside Triphosphate Pyrophosphohydrolase"/>
    <property type="match status" value="1"/>
</dbReference>
<dbReference type="GO" id="GO:0010945">
    <property type="term" value="F:coenzyme A diphosphatase activity"/>
    <property type="evidence" value="ECO:0007669"/>
    <property type="project" value="InterPro"/>
</dbReference>
<dbReference type="OrthoDB" id="9802805at2"/>
<dbReference type="AlphaFoldDB" id="A8F5N3"/>
<evidence type="ECO:0000313" key="8">
    <source>
        <dbReference type="EMBL" id="ABV33467.1"/>
    </source>
</evidence>
<dbReference type="HOGENOM" id="CLU_040940_5_2_0"/>
<evidence type="ECO:0000313" key="9">
    <source>
        <dbReference type="Proteomes" id="UP000002016"/>
    </source>
</evidence>
<dbReference type="PANTHER" id="PTHR12992">
    <property type="entry name" value="NUDIX HYDROLASE"/>
    <property type="match status" value="1"/>
</dbReference>
<name>A8F5N3_PSELT</name>
<organism evidence="8 9">
    <name type="scientific">Pseudothermotoga lettingae (strain ATCC BAA-301 / DSM 14385 / NBRC 107922 / TMO)</name>
    <name type="common">Thermotoga lettingae</name>
    <dbReference type="NCBI Taxonomy" id="416591"/>
    <lineage>
        <taxon>Bacteria</taxon>
        <taxon>Thermotogati</taxon>
        <taxon>Thermotogota</taxon>
        <taxon>Thermotogae</taxon>
        <taxon>Thermotogales</taxon>
        <taxon>Thermotogaceae</taxon>
        <taxon>Pseudothermotoga</taxon>
    </lineage>
</organism>
<dbReference type="Pfam" id="PF00293">
    <property type="entry name" value="NUDIX"/>
    <property type="match status" value="1"/>
</dbReference>
<evidence type="ECO:0000259" key="7">
    <source>
        <dbReference type="PROSITE" id="PS51462"/>
    </source>
</evidence>
<evidence type="ECO:0000256" key="2">
    <source>
        <dbReference type="ARBA" id="ARBA00001946"/>
    </source>
</evidence>
<keyword evidence="4 8" id="KW-0378">Hydrolase</keyword>
<dbReference type="PROSITE" id="PS00893">
    <property type="entry name" value="NUDIX_BOX"/>
    <property type="match status" value="1"/>
</dbReference>
<dbReference type="SUPFAM" id="SSF55811">
    <property type="entry name" value="Nudix"/>
    <property type="match status" value="1"/>
</dbReference>
<dbReference type="InterPro" id="IPR015797">
    <property type="entry name" value="NUDIX_hydrolase-like_dom_sf"/>
</dbReference>
<dbReference type="PANTHER" id="PTHR12992:SF11">
    <property type="entry name" value="MITOCHONDRIAL COENZYME A DIPHOSPHATASE NUDT8"/>
    <property type="match status" value="1"/>
</dbReference>
<dbReference type="InterPro" id="IPR045121">
    <property type="entry name" value="CoAse"/>
</dbReference>
<accession>A8F5N3</accession>
<dbReference type="eggNOG" id="COG0494">
    <property type="taxonomic scope" value="Bacteria"/>
</dbReference>
<reference evidence="8 9" key="2">
    <citation type="journal article" date="2009" name="Proc. Natl. Acad. Sci. U.S.A.">
        <title>On the chimeric nature, thermophilic origin, and phylogenetic placement of the Thermotogales.</title>
        <authorList>
            <person name="Zhaxybayeva O."/>
            <person name="Swithers K.S."/>
            <person name="Lapierre P."/>
            <person name="Fournier G.P."/>
            <person name="Bickhart D.M."/>
            <person name="DeBoy R.T."/>
            <person name="Nelson K.E."/>
            <person name="Nesbo C.L."/>
            <person name="Doolittle W.F."/>
            <person name="Gogarten J.P."/>
            <person name="Noll K.M."/>
        </authorList>
    </citation>
    <scope>NUCLEOTIDE SEQUENCE [LARGE SCALE GENOMIC DNA]</scope>
    <source>
        <strain evidence="9">ATCC BAA-301 / DSM 14385 / NBRC 107922 / TMO</strain>
    </source>
</reference>
<comment type="cofactor">
    <cofactor evidence="2">
        <name>Mg(2+)</name>
        <dbReference type="ChEBI" id="CHEBI:18420"/>
    </cofactor>
</comment>
<dbReference type="RefSeq" id="WP_012002948.1">
    <property type="nucleotide sequence ID" value="NC_009828.1"/>
</dbReference>
<sequence length="171" mass="19683">MIWVERSAVTVPVIFINGQPHIILIKRSRRLKRHPGQIGFPGGLLEKDETHQQAAVREMKEEIGIQDNCYRVIKQLSTVVTIRSSVEITSFLVIVECPDFHLNRGEVEDIYFVPIEIFEKISCEEIKLHDGKITCRYILPDFVIWGATAKIIRNSLEEIKEALRNFKGVVK</sequence>
<comment type="cofactor">
    <cofactor evidence="1">
        <name>Mn(2+)</name>
        <dbReference type="ChEBI" id="CHEBI:29035"/>
    </cofactor>
</comment>
<evidence type="ECO:0000256" key="5">
    <source>
        <dbReference type="ARBA" id="ARBA00022842"/>
    </source>
</evidence>
<dbReference type="Proteomes" id="UP000002016">
    <property type="component" value="Chromosome"/>
</dbReference>
<dbReference type="InterPro" id="IPR000086">
    <property type="entry name" value="NUDIX_hydrolase_dom"/>
</dbReference>
<dbReference type="GO" id="GO:0046872">
    <property type="term" value="F:metal ion binding"/>
    <property type="evidence" value="ECO:0007669"/>
    <property type="project" value="UniProtKB-KW"/>
</dbReference>
<dbReference type="CDD" id="cd03426">
    <property type="entry name" value="NUDIX_CoAse_Nudt7"/>
    <property type="match status" value="1"/>
</dbReference>
<reference evidence="8 9" key="1">
    <citation type="submission" date="2007-08" db="EMBL/GenBank/DDBJ databases">
        <title>Complete sequence of Thermotoga lettingae TMO.</title>
        <authorList>
            <consortium name="US DOE Joint Genome Institute"/>
            <person name="Copeland A."/>
            <person name="Lucas S."/>
            <person name="Lapidus A."/>
            <person name="Barry K."/>
            <person name="Glavina del Rio T."/>
            <person name="Dalin E."/>
            <person name="Tice H."/>
            <person name="Pitluck S."/>
            <person name="Foster B."/>
            <person name="Bruce D."/>
            <person name="Schmutz J."/>
            <person name="Larimer F."/>
            <person name="Land M."/>
            <person name="Hauser L."/>
            <person name="Kyrpides N."/>
            <person name="Mikhailova N."/>
            <person name="Nelson K."/>
            <person name="Gogarten J.P."/>
            <person name="Noll K."/>
            <person name="Richardson P."/>
        </authorList>
    </citation>
    <scope>NUCLEOTIDE SEQUENCE [LARGE SCALE GENOMIC DNA]</scope>
    <source>
        <strain evidence="9">ATCC BAA-301 / DSM 14385 / NBRC 107922 / TMO</strain>
    </source>
</reference>
<keyword evidence="3" id="KW-0479">Metal-binding</keyword>
<gene>
    <name evidence="8" type="ordered locus">Tlet_0901</name>
</gene>
<evidence type="ECO:0000256" key="4">
    <source>
        <dbReference type="ARBA" id="ARBA00022801"/>
    </source>
</evidence>
<dbReference type="PROSITE" id="PS51462">
    <property type="entry name" value="NUDIX"/>
    <property type="match status" value="1"/>
</dbReference>
<dbReference type="EMBL" id="CP000812">
    <property type="protein sequence ID" value="ABV33467.1"/>
    <property type="molecule type" value="Genomic_DNA"/>
</dbReference>
<keyword evidence="9" id="KW-1185">Reference proteome</keyword>
<evidence type="ECO:0000256" key="1">
    <source>
        <dbReference type="ARBA" id="ARBA00001936"/>
    </source>
</evidence>
<feature type="domain" description="Nudix hydrolase" evidence="7">
    <location>
        <begin position="5"/>
        <end position="139"/>
    </location>
</feature>
<evidence type="ECO:0000256" key="3">
    <source>
        <dbReference type="ARBA" id="ARBA00022723"/>
    </source>
</evidence>
<keyword evidence="6" id="KW-0464">Manganese</keyword>
<protein>
    <submittedName>
        <fullName evidence="8">NUDIX hydrolase</fullName>
    </submittedName>
</protein>
<evidence type="ECO:0000256" key="6">
    <source>
        <dbReference type="ARBA" id="ARBA00023211"/>
    </source>
</evidence>
<keyword evidence="5" id="KW-0460">Magnesium</keyword>
<dbReference type="STRING" id="416591.Tlet_0901"/>
<dbReference type="KEGG" id="tle:Tlet_0901"/>
<proteinExistence type="predicted"/>
<dbReference type="InterPro" id="IPR020084">
    <property type="entry name" value="NUDIX_hydrolase_CS"/>
</dbReference>